<keyword evidence="4" id="KW-1185">Reference proteome</keyword>
<sequence>MKLIAYSTIASTACAFVSTSPAASAVSLRAVEARAVEAAPARDLTGRIPDCPATLWDDQNIDVAAARRGAAPLPECPTEHVARLSSAGPEYFRERSAAILGDLEKHGCVWFRGFDLMKTEAGFRQFYEAVGLDPCLDPIHTSGLRAFASQSDALYEEVNKESLAQHYIGLHQESTHKKTATYGAFVCFKPATVSGGEFFIADAAKIARDLDADVAQRIYDKKIRISVSNLDLNFLEAAGPFKEGLMEGAKNAVDTLVAPKFDMDLEMIYGADGKPMRLQAVEQVASPLNRHPKTGELLWFCNIHNHARYLRDRRPCTVPEVGMTEVYHGDLSAISSDDLDHINAVSEKNIAKIPMQPGDVLLVDNYRILHGRDTFKGDRYHAVSWFGGLVKDRPADYDDGDDDAQKPGDLLNKLINKCETPFLGPTEITVGQKGRLYLFLGALPASTAFTFAATVATIASMAGVATRSLTGAGDRLAGNATLAPMAMTTASQGRLDPSARRTWGCFSSLSNMPVASFCTTLPRLSALS</sequence>
<dbReference type="KEGG" id="aaf:AURANDRAFT_66063"/>
<dbReference type="InterPro" id="IPR003819">
    <property type="entry name" value="TauD/TfdA-like"/>
</dbReference>
<gene>
    <name evidence="3" type="ORF">AURANDRAFT_66063</name>
</gene>
<dbReference type="InterPro" id="IPR050411">
    <property type="entry name" value="AlphaKG_dependent_hydroxylases"/>
</dbReference>
<evidence type="ECO:0000259" key="2">
    <source>
        <dbReference type="Pfam" id="PF02668"/>
    </source>
</evidence>
<dbReference type="eggNOG" id="ENOG502RQ8M">
    <property type="taxonomic scope" value="Eukaryota"/>
</dbReference>
<dbReference type="PANTHER" id="PTHR10696">
    <property type="entry name" value="GAMMA-BUTYROBETAINE HYDROXYLASE-RELATED"/>
    <property type="match status" value="1"/>
</dbReference>
<accession>F0YG64</accession>
<dbReference type="InterPro" id="IPR042098">
    <property type="entry name" value="TauD-like_sf"/>
</dbReference>
<organism evidence="4">
    <name type="scientific">Aureococcus anophagefferens</name>
    <name type="common">Harmful bloom alga</name>
    <dbReference type="NCBI Taxonomy" id="44056"/>
    <lineage>
        <taxon>Eukaryota</taxon>
        <taxon>Sar</taxon>
        <taxon>Stramenopiles</taxon>
        <taxon>Ochrophyta</taxon>
        <taxon>Pelagophyceae</taxon>
        <taxon>Pelagomonadales</taxon>
        <taxon>Pelagomonadaceae</taxon>
        <taxon>Aureococcus</taxon>
    </lineage>
</organism>
<reference evidence="3 4" key="1">
    <citation type="journal article" date="2011" name="Proc. Natl. Acad. Sci. U.S.A.">
        <title>Niche of harmful alga Aureococcus anophagefferens revealed through ecogenomics.</title>
        <authorList>
            <person name="Gobler C.J."/>
            <person name="Berry D.L."/>
            <person name="Dyhrman S.T."/>
            <person name="Wilhelm S.W."/>
            <person name="Salamov A."/>
            <person name="Lobanov A.V."/>
            <person name="Zhang Y."/>
            <person name="Collier J.L."/>
            <person name="Wurch L.L."/>
            <person name="Kustka A.B."/>
            <person name="Dill B.D."/>
            <person name="Shah M."/>
            <person name="VerBerkmoes N.C."/>
            <person name="Kuo A."/>
            <person name="Terry A."/>
            <person name="Pangilinan J."/>
            <person name="Lindquist E.A."/>
            <person name="Lucas S."/>
            <person name="Paulsen I.T."/>
            <person name="Hattenrath-Lehmann T.K."/>
            <person name="Talmage S.C."/>
            <person name="Walker E.A."/>
            <person name="Koch F."/>
            <person name="Burson A.M."/>
            <person name="Marcoval M.A."/>
            <person name="Tang Y.Z."/>
            <person name="Lecleir G.R."/>
            <person name="Coyne K.J."/>
            <person name="Berg G.M."/>
            <person name="Bertrand E.M."/>
            <person name="Saito M.A."/>
            <person name="Gladyshev V.N."/>
            <person name="Grigoriev I.V."/>
        </authorList>
    </citation>
    <scope>NUCLEOTIDE SEQUENCE [LARGE SCALE GENOMIC DNA]</scope>
    <source>
        <strain evidence="4">CCMP 1984</strain>
    </source>
</reference>
<dbReference type="EMBL" id="GL833138">
    <property type="protein sequence ID" value="EGB05934.1"/>
    <property type="molecule type" value="Genomic_DNA"/>
</dbReference>
<dbReference type="AlphaFoldDB" id="F0YG64"/>
<dbReference type="SUPFAM" id="SSF51197">
    <property type="entry name" value="Clavaminate synthase-like"/>
    <property type="match status" value="1"/>
</dbReference>
<dbReference type="OrthoDB" id="408743at2759"/>
<keyword evidence="1" id="KW-0560">Oxidoreductase</keyword>
<dbReference type="Gene3D" id="3.60.130.10">
    <property type="entry name" value="Clavaminate synthase-like"/>
    <property type="match status" value="1"/>
</dbReference>
<dbReference type="RefSeq" id="XP_009039474.1">
    <property type="nucleotide sequence ID" value="XM_009041226.1"/>
</dbReference>
<dbReference type="InParanoid" id="F0YG64"/>
<protein>
    <recommendedName>
        <fullName evidence="2">TauD/TfdA-like domain-containing protein</fullName>
    </recommendedName>
</protein>
<dbReference type="Proteomes" id="UP000002729">
    <property type="component" value="Unassembled WGS sequence"/>
</dbReference>
<name>F0YG64_AURAN</name>
<dbReference type="GeneID" id="20225633"/>
<evidence type="ECO:0000313" key="3">
    <source>
        <dbReference type="EMBL" id="EGB05934.1"/>
    </source>
</evidence>
<dbReference type="Pfam" id="PF02668">
    <property type="entry name" value="TauD"/>
    <property type="match status" value="1"/>
</dbReference>
<dbReference type="PANTHER" id="PTHR10696:SF21">
    <property type="entry name" value="TAUD_TFDA-LIKE DOMAIN-CONTAINING PROTEIN"/>
    <property type="match status" value="1"/>
</dbReference>
<evidence type="ECO:0000313" key="4">
    <source>
        <dbReference type="Proteomes" id="UP000002729"/>
    </source>
</evidence>
<proteinExistence type="predicted"/>
<evidence type="ECO:0000256" key="1">
    <source>
        <dbReference type="ARBA" id="ARBA00023002"/>
    </source>
</evidence>
<feature type="domain" description="TauD/TfdA-like" evidence="2">
    <location>
        <begin position="92"/>
        <end position="381"/>
    </location>
</feature>
<dbReference type="OMA" id="NAHNHAR"/>
<dbReference type="GO" id="GO:0016491">
    <property type="term" value="F:oxidoreductase activity"/>
    <property type="evidence" value="ECO:0007669"/>
    <property type="project" value="UniProtKB-KW"/>
</dbReference>